<accession>A0A8D9BT77</accession>
<proteinExistence type="predicted"/>
<dbReference type="AlphaFoldDB" id="A0A8D9BT77"/>
<reference evidence="1" key="1">
    <citation type="submission" date="2021-05" db="EMBL/GenBank/DDBJ databases">
        <authorList>
            <person name="Alioto T."/>
            <person name="Alioto T."/>
            <person name="Gomez Garrido J."/>
        </authorList>
    </citation>
    <scope>NUCLEOTIDE SEQUENCE</scope>
</reference>
<name>A0A8D9BT77_9HEMI</name>
<sequence length="135" mass="15572">MGVRNITHKNTTKVYCAIVHQGATKSFVQQQTLNWTILEFENMRLLKCDVNWCKYCIEANENNVQEDKLAIKNKNKKSPSCVTCVCLFILNTSSLEQPIGNEYQGNVVIDIGDGREKEEENKIKCNRFWSLWTGH</sequence>
<dbReference type="EMBL" id="HBUF01661045">
    <property type="protein sequence ID" value="CAG6788642.1"/>
    <property type="molecule type" value="Transcribed_RNA"/>
</dbReference>
<evidence type="ECO:0000313" key="1">
    <source>
        <dbReference type="EMBL" id="CAG6788642.1"/>
    </source>
</evidence>
<protein>
    <submittedName>
        <fullName evidence="1">Uncharacterized protein</fullName>
    </submittedName>
</protein>
<organism evidence="1">
    <name type="scientific">Cacopsylla melanoneura</name>
    <dbReference type="NCBI Taxonomy" id="428564"/>
    <lineage>
        <taxon>Eukaryota</taxon>
        <taxon>Metazoa</taxon>
        <taxon>Ecdysozoa</taxon>
        <taxon>Arthropoda</taxon>
        <taxon>Hexapoda</taxon>
        <taxon>Insecta</taxon>
        <taxon>Pterygota</taxon>
        <taxon>Neoptera</taxon>
        <taxon>Paraneoptera</taxon>
        <taxon>Hemiptera</taxon>
        <taxon>Sternorrhyncha</taxon>
        <taxon>Psylloidea</taxon>
        <taxon>Psyllidae</taxon>
        <taxon>Psyllinae</taxon>
        <taxon>Cacopsylla</taxon>
    </lineage>
</organism>